<dbReference type="Pfam" id="PF13469">
    <property type="entry name" value="Sulfotransfer_3"/>
    <property type="match status" value="1"/>
</dbReference>
<dbReference type="EMBL" id="JAKLWS010000034">
    <property type="protein sequence ID" value="MCG2590511.1"/>
    <property type="molecule type" value="Genomic_DNA"/>
</dbReference>
<gene>
    <name evidence="1" type="ORF">L6773_18185</name>
</gene>
<proteinExistence type="predicted"/>
<sequence>MLSSHSEVIVPPETHFFNSYQHLQKEFKSTNRRTDFRERVIDFWYDQKTRIRDLNLQKGEVLKLAENLNLANPLELFTLQLTMYRVERDKLIIGEKTPRHMLHVPDILDAYPSAKIISLFRDPRAKAYSEIKAQFGSPSVLVSTKRWKKYVRVHEQLQQELDKKQYLMIRYSDLIADAEGVLQKICDFLGVSFEKQMLNYYDRDETGFADGETSWKKRTLKPIQKNRNEDWKSALTNWQIALIENTAGDYLKKMNFKTSNVKSLPFPIKLLWKAVDYSRSARAAITRSRQEGYIDPHTFKF</sequence>
<dbReference type="SUPFAM" id="SSF52540">
    <property type="entry name" value="P-loop containing nucleoside triphosphate hydrolases"/>
    <property type="match status" value="1"/>
</dbReference>
<keyword evidence="2" id="KW-1185">Reference proteome</keyword>
<organism evidence="1 2">
    <name type="scientific">Rhodohalobacter sulfatireducens</name>
    <dbReference type="NCBI Taxonomy" id="2911366"/>
    <lineage>
        <taxon>Bacteria</taxon>
        <taxon>Pseudomonadati</taxon>
        <taxon>Balneolota</taxon>
        <taxon>Balneolia</taxon>
        <taxon>Balneolales</taxon>
        <taxon>Balneolaceae</taxon>
        <taxon>Rhodohalobacter</taxon>
    </lineage>
</organism>
<evidence type="ECO:0000313" key="1">
    <source>
        <dbReference type="EMBL" id="MCG2590511.1"/>
    </source>
</evidence>
<name>A0ABS9KI54_9BACT</name>
<dbReference type="PANTHER" id="PTHR10704">
    <property type="entry name" value="CARBOHYDRATE SULFOTRANSFERASE"/>
    <property type="match status" value="1"/>
</dbReference>
<dbReference type="PANTHER" id="PTHR10704:SF44">
    <property type="entry name" value="LD35051P-RELATED"/>
    <property type="match status" value="1"/>
</dbReference>
<evidence type="ECO:0000313" key="2">
    <source>
        <dbReference type="Proteomes" id="UP001165366"/>
    </source>
</evidence>
<accession>A0ABS9KI54</accession>
<dbReference type="Gene3D" id="3.40.50.300">
    <property type="entry name" value="P-loop containing nucleotide triphosphate hydrolases"/>
    <property type="match status" value="1"/>
</dbReference>
<reference evidence="1" key="1">
    <citation type="submission" date="2022-01" db="EMBL/GenBank/DDBJ databases">
        <authorList>
            <person name="Wang Y."/>
        </authorList>
    </citation>
    <scope>NUCLEOTIDE SEQUENCE</scope>
    <source>
        <strain evidence="1">WB101</strain>
    </source>
</reference>
<reference evidence="1" key="2">
    <citation type="submission" date="2024-05" db="EMBL/GenBank/DDBJ databases">
        <title>Rhodohalobacter halophilus gen. nov., sp. nov., a moderately halophilic member of the family Balneolaceae.</title>
        <authorList>
            <person name="Xia J."/>
        </authorList>
    </citation>
    <scope>NUCLEOTIDE SEQUENCE</scope>
    <source>
        <strain evidence="1">WB101</strain>
    </source>
</reference>
<dbReference type="Proteomes" id="UP001165366">
    <property type="component" value="Unassembled WGS sequence"/>
</dbReference>
<dbReference type="InterPro" id="IPR051135">
    <property type="entry name" value="Gal/GlcNAc/GalNAc_ST"/>
</dbReference>
<protein>
    <submittedName>
        <fullName evidence="1">Sulfotransferase</fullName>
    </submittedName>
</protein>
<comment type="caution">
    <text evidence="1">The sequence shown here is derived from an EMBL/GenBank/DDBJ whole genome shotgun (WGS) entry which is preliminary data.</text>
</comment>
<dbReference type="InterPro" id="IPR027417">
    <property type="entry name" value="P-loop_NTPase"/>
</dbReference>